<organism evidence="8 9">
    <name type="scientific">Corynebacterium glyciniphilum AJ 3170</name>
    <dbReference type="NCBI Taxonomy" id="1404245"/>
    <lineage>
        <taxon>Bacteria</taxon>
        <taxon>Bacillati</taxon>
        <taxon>Actinomycetota</taxon>
        <taxon>Actinomycetes</taxon>
        <taxon>Mycobacteriales</taxon>
        <taxon>Corynebacteriaceae</taxon>
        <taxon>Corynebacterium</taxon>
    </lineage>
</organism>
<evidence type="ECO:0000256" key="4">
    <source>
        <dbReference type="ARBA" id="ARBA00022801"/>
    </source>
</evidence>
<keyword evidence="6" id="KW-0800">Toxin</keyword>
<dbReference type="InterPro" id="IPR022907">
    <property type="entry name" value="VapC_family"/>
</dbReference>
<keyword evidence="9" id="KW-1185">Reference proteome</keyword>
<dbReference type="GO" id="GO:0000287">
    <property type="term" value="F:magnesium ion binding"/>
    <property type="evidence" value="ECO:0007669"/>
    <property type="project" value="UniProtKB-UniRule"/>
</dbReference>
<evidence type="ECO:0000259" key="7">
    <source>
        <dbReference type="Pfam" id="PF01850"/>
    </source>
</evidence>
<dbReference type="EC" id="3.1.-.-" evidence="6"/>
<evidence type="ECO:0000313" key="8">
    <source>
        <dbReference type="EMBL" id="AHW63629.1"/>
    </source>
</evidence>
<keyword evidence="4 6" id="KW-0378">Hydrolase</keyword>
<dbReference type="RefSeq" id="WP_038547320.1">
    <property type="nucleotide sequence ID" value="NZ_CP006842.1"/>
</dbReference>
<dbReference type="eggNOG" id="COG1487">
    <property type="taxonomic scope" value="Bacteria"/>
</dbReference>
<dbReference type="GO" id="GO:0090729">
    <property type="term" value="F:toxin activity"/>
    <property type="evidence" value="ECO:0007669"/>
    <property type="project" value="UniProtKB-KW"/>
</dbReference>
<evidence type="ECO:0000256" key="2">
    <source>
        <dbReference type="ARBA" id="ARBA00022722"/>
    </source>
</evidence>
<gene>
    <name evidence="6" type="primary">vapC</name>
    <name evidence="8" type="ORF">CGLY_05905</name>
</gene>
<dbReference type="Gene3D" id="3.40.50.1010">
    <property type="entry name" value="5'-nuclease"/>
    <property type="match status" value="1"/>
</dbReference>
<keyword evidence="1 6" id="KW-1277">Toxin-antitoxin system</keyword>
<comment type="function">
    <text evidence="6">Toxic component of a toxin-antitoxin (TA) system. An RNase.</text>
</comment>
<feature type="binding site" evidence="6">
    <location>
        <position position="86"/>
    </location>
    <ligand>
        <name>Mg(2+)</name>
        <dbReference type="ChEBI" id="CHEBI:18420"/>
    </ligand>
</feature>
<dbReference type="CDD" id="cd09854">
    <property type="entry name" value="PIN_VapC-like"/>
    <property type="match status" value="1"/>
</dbReference>
<dbReference type="AlphaFoldDB" id="X5DQS8"/>
<feature type="domain" description="PIN" evidence="7">
    <location>
        <begin position="2"/>
        <end position="112"/>
    </location>
</feature>
<dbReference type="Proteomes" id="UP000023703">
    <property type="component" value="Chromosome"/>
</dbReference>
<sequence>MILVDTSVWIDHLHHAEKEIVELLGDDLVLSHAGVIEELALGSMREREAFTGFLSSLERCPSLTHEELMTFVEGARLWGRGLSVIDVHLLGSARLAGSAIWTRDKRFREAAKQVGVSVYEGR</sequence>
<protein>
    <recommendedName>
        <fullName evidence="6">Ribonuclease VapC</fullName>
        <shortName evidence="6">RNase VapC</shortName>
        <ecNumber evidence="6">3.1.-.-</ecNumber>
    </recommendedName>
    <alternativeName>
        <fullName evidence="6">Toxin VapC</fullName>
    </alternativeName>
</protein>
<keyword evidence="2 6" id="KW-0540">Nuclease</keyword>
<dbReference type="EMBL" id="CP006842">
    <property type="protein sequence ID" value="AHW63629.1"/>
    <property type="molecule type" value="Genomic_DNA"/>
</dbReference>
<comment type="cofactor">
    <cofactor evidence="6">
        <name>Mg(2+)</name>
        <dbReference type="ChEBI" id="CHEBI:18420"/>
    </cofactor>
</comment>
<reference evidence="8 9" key="1">
    <citation type="journal article" date="2015" name="Int. J. Syst. Evol. Microbiol.">
        <title>Revisiting Corynebacterium glyciniphilum (ex Kubota et al., 1972) sp. nov., nom. rev., isolated from putrefied banana.</title>
        <authorList>
            <person name="Al-Dilaimi A."/>
            <person name="Bednarz H."/>
            <person name="Lomker A."/>
            <person name="Niehaus K."/>
            <person name="Kalinowski J."/>
            <person name="Ruckert C."/>
        </authorList>
    </citation>
    <scope>NUCLEOTIDE SEQUENCE [LARGE SCALE GENOMIC DNA]</scope>
    <source>
        <strain evidence="8">AJ 3170</strain>
    </source>
</reference>
<dbReference type="HAMAP" id="MF_00265">
    <property type="entry name" value="VapC_Nob1"/>
    <property type="match status" value="1"/>
</dbReference>
<comment type="similarity">
    <text evidence="6">Belongs to the PINc/VapC protein family.</text>
</comment>
<dbReference type="Pfam" id="PF01850">
    <property type="entry name" value="PIN"/>
    <property type="match status" value="1"/>
</dbReference>
<dbReference type="SUPFAM" id="SSF88723">
    <property type="entry name" value="PIN domain-like"/>
    <property type="match status" value="1"/>
</dbReference>
<evidence type="ECO:0000256" key="5">
    <source>
        <dbReference type="ARBA" id="ARBA00022842"/>
    </source>
</evidence>
<accession>X5DQS8</accession>
<evidence type="ECO:0000313" key="9">
    <source>
        <dbReference type="Proteomes" id="UP000023703"/>
    </source>
</evidence>
<dbReference type="GO" id="GO:0004540">
    <property type="term" value="F:RNA nuclease activity"/>
    <property type="evidence" value="ECO:0007669"/>
    <property type="project" value="InterPro"/>
</dbReference>
<keyword evidence="3 6" id="KW-0479">Metal-binding</keyword>
<dbReference type="HOGENOM" id="CLU_147393_0_0_11"/>
<dbReference type="GO" id="GO:0016787">
    <property type="term" value="F:hydrolase activity"/>
    <property type="evidence" value="ECO:0007669"/>
    <property type="project" value="UniProtKB-KW"/>
</dbReference>
<dbReference type="OrthoDB" id="329172at2"/>
<dbReference type="InterPro" id="IPR002716">
    <property type="entry name" value="PIN_dom"/>
</dbReference>
<proteinExistence type="inferred from homology"/>
<dbReference type="InterPro" id="IPR029060">
    <property type="entry name" value="PIN-like_dom_sf"/>
</dbReference>
<evidence type="ECO:0000256" key="1">
    <source>
        <dbReference type="ARBA" id="ARBA00022649"/>
    </source>
</evidence>
<evidence type="ECO:0000256" key="3">
    <source>
        <dbReference type="ARBA" id="ARBA00022723"/>
    </source>
</evidence>
<feature type="binding site" evidence="6">
    <location>
        <position position="5"/>
    </location>
    <ligand>
        <name>Mg(2+)</name>
        <dbReference type="ChEBI" id="CHEBI:18420"/>
    </ligand>
</feature>
<evidence type="ECO:0000256" key="6">
    <source>
        <dbReference type="HAMAP-Rule" id="MF_00265"/>
    </source>
</evidence>
<keyword evidence="5 6" id="KW-0460">Magnesium</keyword>
<name>X5DQS8_9CORY</name>
<dbReference type="KEGG" id="cgy:CGLY_05905"/>
<dbReference type="STRING" id="1404245.CGLY_05905"/>